<evidence type="ECO:0000313" key="2">
    <source>
        <dbReference type="Proteomes" id="UP001056120"/>
    </source>
</evidence>
<reference evidence="1 2" key="2">
    <citation type="journal article" date="2022" name="Mol. Ecol. Resour.">
        <title>The genomes of chicory, endive, great burdock and yacon provide insights into Asteraceae paleo-polyploidization history and plant inulin production.</title>
        <authorList>
            <person name="Fan W."/>
            <person name="Wang S."/>
            <person name="Wang H."/>
            <person name="Wang A."/>
            <person name="Jiang F."/>
            <person name="Liu H."/>
            <person name="Zhao H."/>
            <person name="Xu D."/>
            <person name="Zhang Y."/>
        </authorList>
    </citation>
    <scope>NUCLEOTIDE SEQUENCE [LARGE SCALE GENOMIC DNA]</scope>
    <source>
        <strain evidence="2">cv. Yunnan</strain>
        <tissue evidence="1">Leaves</tissue>
    </source>
</reference>
<organism evidence="1 2">
    <name type="scientific">Smallanthus sonchifolius</name>
    <dbReference type="NCBI Taxonomy" id="185202"/>
    <lineage>
        <taxon>Eukaryota</taxon>
        <taxon>Viridiplantae</taxon>
        <taxon>Streptophyta</taxon>
        <taxon>Embryophyta</taxon>
        <taxon>Tracheophyta</taxon>
        <taxon>Spermatophyta</taxon>
        <taxon>Magnoliopsida</taxon>
        <taxon>eudicotyledons</taxon>
        <taxon>Gunneridae</taxon>
        <taxon>Pentapetalae</taxon>
        <taxon>asterids</taxon>
        <taxon>campanulids</taxon>
        <taxon>Asterales</taxon>
        <taxon>Asteraceae</taxon>
        <taxon>Asteroideae</taxon>
        <taxon>Heliantheae alliance</taxon>
        <taxon>Millerieae</taxon>
        <taxon>Smallanthus</taxon>
    </lineage>
</organism>
<name>A0ACB8YRU0_9ASTR</name>
<evidence type="ECO:0000313" key="1">
    <source>
        <dbReference type="EMBL" id="KAI3687998.1"/>
    </source>
</evidence>
<accession>A0ACB8YRU0</accession>
<comment type="caution">
    <text evidence="1">The sequence shown here is derived from an EMBL/GenBank/DDBJ whole genome shotgun (WGS) entry which is preliminary data.</text>
</comment>
<gene>
    <name evidence="1" type="ORF">L1987_81704</name>
</gene>
<keyword evidence="2" id="KW-1185">Reference proteome</keyword>
<protein>
    <submittedName>
        <fullName evidence="1">Uncharacterized protein</fullName>
    </submittedName>
</protein>
<reference evidence="2" key="1">
    <citation type="journal article" date="2022" name="Mol. Ecol. Resour.">
        <title>The genomes of chicory, endive, great burdock and yacon provide insights into Asteraceae palaeo-polyploidization history and plant inulin production.</title>
        <authorList>
            <person name="Fan W."/>
            <person name="Wang S."/>
            <person name="Wang H."/>
            <person name="Wang A."/>
            <person name="Jiang F."/>
            <person name="Liu H."/>
            <person name="Zhao H."/>
            <person name="Xu D."/>
            <person name="Zhang Y."/>
        </authorList>
    </citation>
    <scope>NUCLEOTIDE SEQUENCE [LARGE SCALE GENOMIC DNA]</scope>
    <source>
        <strain evidence="2">cv. Yunnan</strain>
    </source>
</reference>
<dbReference type="Proteomes" id="UP001056120">
    <property type="component" value="Linkage Group LG27"/>
</dbReference>
<sequence length="796" mass="88322">MARTSDSLQIVVVLLAVLFVPFHCSIQHNASQEQTLLGIQHLLYYPAVLRSWNNATDFCNTVQSSSVTVVCYEDVVTQLHIINSDKAPPLPQDFSVDAFFATLVRLPSLKVLKLVSLGLWGPLPATISQLSSLEILNITSNHFTGTIQPEITSLTDLQSLVLDDNNFTGWVPAHIGFLSRLSVLSLKNNLLNGLLPESLGSLVDLRVLALSHNNFSGKVPDLHSLTNLQVLELEDNSLGPEFPRVTNRIISIVLRDNKFTAGLPEELHSFYQLKRLDIALNRFMGPFPTSILSLPSITYLDIERNRFTGMLFEDLACNSELEFVDLSANLLTGKLPSCLVSSKARNVVYDGNCLTTNNGNEVKSQNPISFCSNEALAVGIIPRHQKDGKGSKVALALGITGGVIGGILLVGVAFLIFRQVHGKKAVKLPPPILENASVSSYTSKLLSDARYVTRAMKLGTLGVPPHRAFSLEELEEATNGFDTSSFMGEGSHDQMYRGRLKDGSYVAIQCLKMKRNHSTQTFTRHMELISKLRHQHLVSVLGHCFEFYLDDSSVSRQFLVFEYAPNGTLRDWILGKNSGRSLSWSQRIAAAIGIVKGIQFLHSGIVPRMFSSNLKITDILLDQNFAAKISCYNLPLLDQNIQKMQQDGVQSYFNRFKEPNRVRVSNPEKVDVYDFGVILLEIILGKPLCTQKEIESVKEQFHTRITADDVALKDVVDPAVRDTCSDQSVTTMAEICSTCLANDPSERPSVEDMLWNLQFAAQVQDAWHSCEGSPVSSSQPAITQQYRCFRNDRSVY</sequence>
<proteinExistence type="predicted"/>
<dbReference type="EMBL" id="CM042044">
    <property type="protein sequence ID" value="KAI3687998.1"/>
    <property type="molecule type" value="Genomic_DNA"/>
</dbReference>